<evidence type="ECO:0000313" key="3">
    <source>
        <dbReference type="Proteomes" id="UP000472270"/>
    </source>
</evidence>
<dbReference type="AlphaFoldDB" id="A0A673I159"/>
<dbReference type="Ensembl" id="ENSSRHT00000035113.1">
    <property type="protein sequence ID" value="ENSSRHP00000034126.1"/>
    <property type="gene ID" value="ENSSRHG00000017550.1"/>
</dbReference>
<accession>A0A673I159</accession>
<feature type="region of interest" description="Disordered" evidence="1">
    <location>
        <begin position="53"/>
        <end position="76"/>
    </location>
</feature>
<dbReference type="Proteomes" id="UP000472270">
    <property type="component" value="Unassembled WGS sequence"/>
</dbReference>
<organism evidence="2 3">
    <name type="scientific">Sinocyclocheilus rhinocerous</name>
    <dbReference type="NCBI Taxonomy" id="307959"/>
    <lineage>
        <taxon>Eukaryota</taxon>
        <taxon>Metazoa</taxon>
        <taxon>Chordata</taxon>
        <taxon>Craniata</taxon>
        <taxon>Vertebrata</taxon>
        <taxon>Euteleostomi</taxon>
        <taxon>Actinopterygii</taxon>
        <taxon>Neopterygii</taxon>
        <taxon>Teleostei</taxon>
        <taxon>Ostariophysi</taxon>
        <taxon>Cypriniformes</taxon>
        <taxon>Cyprinidae</taxon>
        <taxon>Cyprininae</taxon>
        <taxon>Sinocyclocheilus</taxon>
    </lineage>
</organism>
<reference evidence="2" key="1">
    <citation type="submission" date="2025-08" db="UniProtKB">
        <authorList>
            <consortium name="Ensembl"/>
        </authorList>
    </citation>
    <scope>IDENTIFICATION</scope>
</reference>
<sequence>VHGHQQGRRGHQDELQSPEADVGDGEELVVAHAVAAGLLGVAGEARLLVAPHALGRHHQHHDPEDEDDRQPDAADACRVPVHTADHRVKRHPVHAGLEDCRIQLFENLESEGAKKSKY</sequence>
<proteinExistence type="predicted"/>
<feature type="region of interest" description="Disordered" evidence="1">
    <location>
        <begin position="1"/>
        <end position="24"/>
    </location>
</feature>
<name>A0A673I159_9TELE</name>
<keyword evidence="3" id="KW-1185">Reference proteome</keyword>
<protein>
    <submittedName>
        <fullName evidence="2">Uncharacterized protein</fullName>
    </submittedName>
</protein>
<reference evidence="2" key="2">
    <citation type="submission" date="2025-09" db="UniProtKB">
        <authorList>
            <consortium name="Ensembl"/>
        </authorList>
    </citation>
    <scope>IDENTIFICATION</scope>
</reference>
<evidence type="ECO:0000256" key="1">
    <source>
        <dbReference type="SAM" id="MobiDB-lite"/>
    </source>
</evidence>
<evidence type="ECO:0000313" key="2">
    <source>
        <dbReference type="Ensembl" id="ENSSRHP00000034126.1"/>
    </source>
</evidence>